<accession>A0A844G6B9</accession>
<name>A0A844G6B9_9BACT</name>
<reference evidence="1 2" key="1">
    <citation type="submission" date="2019-08" db="EMBL/GenBank/DDBJ databases">
        <title>In-depth cultivation of the pig gut microbiome towards novel bacterial diversity and tailored functional studies.</title>
        <authorList>
            <person name="Wylensek D."/>
            <person name="Hitch T.C.A."/>
            <person name="Clavel T."/>
        </authorList>
    </citation>
    <scope>NUCLEOTIDE SEQUENCE [LARGE SCALE GENOMIC DNA]</scope>
    <source>
        <strain evidence="1 2">BBE-744-WT-12</strain>
    </source>
</reference>
<dbReference type="Proteomes" id="UP000435649">
    <property type="component" value="Unassembled WGS sequence"/>
</dbReference>
<proteinExistence type="predicted"/>
<evidence type="ECO:0000313" key="2">
    <source>
        <dbReference type="Proteomes" id="UP000435649"/>
    </source>
</evidence>
<sequence length="109" mass="11505">MKTKNRRDGFAIVGSCLVCALCGAELGGAEPASGDAAGQKAAERLAALLGEGAAPEAGADLTPDADYGRFCRNCIHFIEHPFRTLCGRDGRTADPMGECGHFKRKEYLC</sequence>
<protein>
    <submittedName>
        <fullName evidence="1">Uncharacterized protein</fullName>
    </submittedName>
</protein>
<dbReference type="RefSeq" id="WP_154419257.1">
    <property type="nucleotide sequence ID" value="NZ_VUNS01000015.1"/>
</dbReference>
<evidence type="ECO:0000313" key="1">
    <source>
        <dbReference type="EMBL" id="MST98121.1"/>
    </source>
</evidence>
<dbReference type="AlphaFoldDB" id="A0A844G6B9"/>
<gene>
    <name evidence="1" type="ORF">FYJ85_13840</name>
</gene>
<comment type="caution">
    <text evidence="1">The sequence shown here is derived from an EMBL/GenBank/DDBJ whole genome shotgun (WGS) entry which is preliminary data.</text>
</comment>
<dbReference type="EMBL" id="VUNS01000015">
    <property type="protein sequence ID" value="MST98121.1"/>
    <property type="molecule type" value="Genomic_DNA"/>
</dbReference>
<organism evidence="1 2">
    <name type="scientific">Victivallis lenta</name>
    <dbReference type="NCBI Taxonomy" id="2606640"/>
    <lineage>
        <taxon>Bacteria</taxon>
        <taxon>Pseudomonadati</taxon>
        <taxon>Lentisphaerota</taxon>
        <taxon>Lentisphaeria</taxon>
        <taxon>Victivallales</taxon>
        <taxon>Victivallaceae</taxon>
        <taxon>Victivallis</taxon>
    </lineage>
</organism>
<keyword evidence="2" id="KW-1185">Reference proteome</keyword>